<dbReference type="InterPro" id="IPR017853">
    <property type="entry name" value="GH"/>
</dbReference>
<name>A0ABV7VGX7_9PROT</name>
<feature type="domain" description="Glycoside hydrolase family 2 catalytic" evidence="2">
    <location>
        <begin position="72"/>
        <end position="169"/>
    </location>
</feature>
<dbReference type="Gene3D" id="3.20.20.80">
    <property type="entry name" value="Glycosidases"/>
    <property type="match status" value="1"/>
</dbReference>
<keyword evidence="3" id="KW-0378">Hydrolase</keyword>
<evidence type="ECO:0000259" key="2">
    <source>
        <dbReference type="Pfam" id="PF02836"/>
    </source>
</evidence>
<dbReference type="InterPro" id="IPR006103">
    <property type="entry name" value="Glyco_hydro_2_cat"/>
</dbReference>
<gene>
    <name evidence="3" type="ORF">ACFOOQ_07985</name>
</gene>
<evidence type="ECO:0000256" key="1">
    <source>
        <dbReference type="SAM" id="SignalP"/>
    </source>
</evidence>
<sequence>MPRTPPRTAVARLAAMLFAVATLLPFSAAAATVKVEGRQILVDGKPFTPRGVDGQQRLGLLPGLGANTVRTYGDETGYVLDEAQKHGLKVIAGFWLEQPRKGFDYKNLAQVGPQLQKLQAFVERFRNHPALLMWGIGNEVEAELADDSAVWPGIEDAAKLVRRLDPNHPTLAVLAETGKHKIARLMKLAPSIQVLGINSYGDALPSLPERVHEQGWRGPLLVTEMGPLGQWAAPKTAWGAPIEPTSTEKATLLSRYMTALLPQTQGQFLFYWGQKQEVTPTWHSMLLQGGEWQQSAEVMAQAWGGKPPNGNRAPRILLLRFPQGNDWPRGDTRRAEISVDDPDGDPLGVVWSVMAESTDRKTGGDAEAVPQNFPQALRDPAPKGVGIAGLEPGNYRLFVTVRDGKGAAATGNLPFRIR</sequence>
<accession>A0ABV7VGX7</accession>
<organism evidence="3 4">
    <name type="scientific">Ferrovibrio xuzhouensis</name>
    <dbReference type="NCBI Taxonomy" id="1576914"/>
    <lineage>
        <taxon>Bacteria</taxon>
        <taxon>Pseudomonadati</taxon>
        <taxon>Pseudomonadota</taxon>
        <taxon>Alphaproteobacteria</taxon>
        <taxon>Rhodospirillales</taxon>
        <taxon>Rhodospirillaceae</taxon>
        <taxon>Ferrovibrio</taxon>
    </lineage>
</organism>
<dbReference type="Pfam" id="PF02836">
    <property type="entry name" value="Glyco_hydro_2_C"/>
    <property type="match status" value="1"/>
</dbReference>
<evidence type="ECO:0000313" key="3">
    <source>
        <dbReference type="EMBL" id="MFC3675478.1"/>
    </source>
</evidence>
<dbReference type="InterPro" id="IPR023232">
    <property type="entry name" value="Glyco_hydro_2_AS"/>
</dbReference>
<keyword evidence="1" id="KW-0732">Signal</keyword>
<dbReference type="EMBL" id="JBHRYJ010000001">
    <property type="protein sequence ID" value="MFC3675478.1"/>
    <property type="molecule type" value="Genomic_DNA"/>
</dbReference>
<reference evidence="4" key="1">
    <citation type="journal article" date="2019" name="Int. J. Syst. Evol. Microbiol.">
        <title>The Global Catalogue of Microorganisms (GCM) 10K type strain sequencing project: providing services to taxonomists for standard genome sequencing and annotation.</title>
        <authorList>
            <consortium name="The Broad Institute Genomics Platform"/>
            <consortium name="The Broad Institute Genome Sequencing Center for Infectious Disease"/>
            <person name="Wu L."/>
            <person name="Ma J."/>
        </authorList>
    </citation>
    <scope>NUCLEOTIDE SEQUENCE [LARGE SCALE GENOMIC DNA]</scope>
    <source>
        <strain evidence="4">KCTC 42182</strain>
    </source>
</reference>
<feature type="chain" id="PRO_5046870615" evidence="1">
    <location>
        <begin position="31"/>
        <end position="418"/>
    </location>
</feature>
<dbReference type="PROSITE" id="PS00608">
    <property type="entry name" value="GLYCOSYL_HYDROL_F2_2"/>
    <property type="match status" value="1"/>
</dbReference>
<dbReference type="GO" id="GO:0016787">
    <property type="term" value="F:hydrolase activity"/>
    <property type="evidence" value="ECO:0007669"/>
    <property type="project" value="UniProtKB-KW"/>
</dbReference>
<dbReference type="Proteomes" id="UP001595711">
    <property type="component" value="Unassembled WGS sequence"/>
</dbReference>
<evidence type="ECO:0000313" key="4">
    <source>
        <dbReference type="Proteomes" id="UP001595711"/>
    </source>
</evidence>
<proteinExistence type="predicted"/>
<dbReference type="RefSeq" id="WP_379724132.1">
    <property type="nucleotide sequence ID" value="NZ_JBHRYJ010000001.1"/>
</dbReference>
<feature type="signal peptide" evidence="1">
    <location>
        <begin position="1"/>
        <end position="30"/>
    </location>
</feature>
<comment type="caution">
    <text evidence="3">The sequence shown here is derived from an EMBL/GenBank/DDBJ whole genome shotgun (WGS) entry which is preliminary data.</text>
</comment>
<dbReference type="SUPFAM" id="SSF51445">
    <property type="entry name" value="(Trans)glycosidases"/>
    <property type="match status" value="1"/>
</dbReference>
<keyword evidence="4" id="KW-1185">Reference proteome</keyword>
<protein>
    <submittedName>
        <fullName evidence="3">Glycoside hydrolase family 2 TIM barrel-domain containing protein</fullName>
    </submittedName>
</protein>